<evidence type="ECO:0000256" key="4">
    <source>
        <dbReference type="ARBA" id="ARBA00023002"/>
    </source>
</evidence>
<evidence type="ECO:0000313" key="7">
    <source>
        <dbReference type="Proteomes" id="UP000797356"/>
    </source>
</evidence>
<keyword evidence="7" id="KW-1185">Reference proteome</keyword>
<evidence type="ECO:0000313" key="6">
    <source>
        <dbReference type="EMBL" id="KAG1358843.1"/>
    </source>
</evidence>
<dbReference type="PANTHER" id="PTHR47944">
    <property type="entry name" value="CYTOCHROME P450 98A9"/>
    <property type="match status" value="1"/>
</dbReference>
<dbReference type="InterPro" id="IPR002401">
    <property type="entry name" value="Cyt_P450_E_grp-I"/>
</dbReference>
<comment type="caution">
    <text evidence="6">The sequence shown here is derived from an EMBL/GenBank/DDBJ whole genome shotgun (WGS) entry which is preliminary data.</text>
</comment>
<dbReference type="Proteomes" id="UP000797356">
    <property type="component" value="Chromosome 8"/>
</dbReference>
<organism evidence="6 7">
    <name type="scientific">Cocos nucifera</name>
    <name type="common">Coconut palm</name>
    <dbReference type="NCBI Taxonomy" id="13894"/>
    <lineage>
        <taxon>Eukaryota</taxon>
        <taxon>Viridiplantae</taxon>
        <taxon>Streptophyta</taxon>
        <taxon>Embryophyta</taxon>
        <taxon>Tracheophyta</taxon>
        <taxon>Spermatophyta</taxon>
        <taxon>Magnoliopsida</taxon>
        <taxon>Liliopsida</taxon>
        <taxon>Arecaceae</taxon>
        <taxon>Arecoideae</taxon>
        <taxon>Cocoseae</taxon>
        <taxon>Attaleinae</taxon>
        <taxon>Cocos</taxon>
    </lineage>
</organism>
<dbReference type="SUPFAM" id="SSF48264">
    <property type="entry name" value="Cytochrome P450"/>
    <property type="match status" value="1"/>
</dbReference>
<dbReference type="CDD" id="cd20618">
    <property type="entry name" value="CYP71_clan"/>
    <property type="match status" value="1"/>
</dbReference>
<dbReference type="GO" id="GO:0004497">
    <property type="term" value="F:monooxygenase activity"/>
    <property type="evidence" value="ECO:0007669"/>
    <property type="project" value="InterPro"/>
</dbReference>
<comment type="similarity">
    <text evidence="1">Belongs to the cytochrome P450 family.</text>
</comment>
<dbReference type="EMBL" id="CM017879">
    <property type="protein sequence ID" value="KAG1358843.1"/>
    <property type="molecule type" value="Genomic_DNA"/>
</dbReference>
<keyword evidence="4" id="KW-0560">Oxidoreductase</keyword>
<dbReference type="PRINTS" id="PR00463">
    <property type="entry name" value="EP450I"/>
</dbReference>
<reference evidence="6" key="1">
    <citation type="journal article" date="2017" name="Gigascience">
        <title>The genome draft of coconut (Cocos nucifera).</title>
        <authorList>
            <person name="Xiao Y."/>
            <person name="Xu P."/>
            <person name="Fan H."/>
            <person name="Baudouin L."/>
            <person name="Xia W."/>
            <person name="Bocs S."/>
            <person name="Xu J."/>
            <person name="Li Q."/>
            <person name="Guo A."/>
            <person name="Zhou L."/>
            <person name="Li J."/>
            <person name="Wu Y."/>
            <person name="Ma Z."/>
            <person name="Armero A."/>
            <person name="Issali A.E."/>
            <person name="Liu N."/>
            <person name="Peng M."/>
            <person name="Yang Y."/>
        </authorList>
    </citation>
    <scope>NUCLEOTIDE SEQUENCE</scope>
    <source>
        <tissue evidence="6">Spear leaf of Hainan Tall coconut</tissue>
    </source>
</reference>
<keyword evidence="3" id="KW-0479">Metal-binding</keyword>
<evidence type="ECO:0000256" key="2">
    <source>
        <dbReference type="ARBA" id="ARBA00022617"/>
    </source>
</evidence>
<dbReference type="InterPro" id="IPR036396">
    <property type="entry name" value="Cyt_P450_sf"/>
</dbReference>
<keyword evidence="5" id="KW-0408">Iron</keyword>
<dbReference type="Pfam" id="PF00067">
    <property type="entry name" value="p450"/>
    <property type="match status" value="1"/>
</dbReference>
<dbReference type="PANTHER" id="PTHR47944:SF4">
    <property type="entry name" value="OS09G0441700 PROTEIN"/>
    <property type="match status" value="1"/>
</dbReference>
<dbReference type="GO" id="GO:0005506">
    <property type="term" value="F:iron ion binding"/>
    <property type="evidence" value="ECO:0007669"/>
    <property type="project" value="InterPro"/>
</dbReference>
<dbReference type="InterPro" id="IPR001128">
    <property type="entry name" value="Cyt_P450"/>
</dbReference>
<evidence type="ECO:0000256" key="1">
    <source>
        <dbReference type="ARBA" id="ARBA00010617"/>
    </source>
</evidence>
<dbReference type="GO" id="GO:0016705">
    <property type="term" value="F:oxidoreductase activity, acting on paired donors, with incorporation or reduction of molecular oxygen"/>
    <property type="evidence" value="ECO:0007669"/>
    <property type="project" value="InterPro"/>
</dbReference>
<protein>
    <submittedName>
        <fullName evidence="6">Putative 3,9-dihydroxypterocarpan 6A-monooxygenase</fullName>
    </submittedName>
</protein>
<dbReference type="Gene3D" id="1.10.630.10">
    <property type="entry name" value="Cytochrome P450"/>
    <property type="match status" value="1"/>
</dbReference>
<dbReference type="GO" id="GO:0044550">
    <property type="term" value="P:secondary metabolite biosynthetic process"/>
    <property type="evidence" value="ECO:0007669"/>
    <property type="project" value="UniProtKB-ARBA"/>
</dbReference>
<proteinExistence type="inferred from homology"/>
<dbReference type="PRINTS" id="PR00385">
    <property type="entry name" value="P450"/>
</dbReference>
<dbReference type="OrthoDB" id="2789670at2759"/>
<evidence type="ECO:0000256" key="3">
    <source>
        <dbReference type="ARBA" id="ARBA00022723"/>
    </source>
</evidence>
<gene>
    <name evidence="6" type="ORF">COCNU_08G002890</name>
</gene>
<name>A0A8K0N5G0_COCNU</name>
<evidence type="ECO:0000256" key="5">
    <source>
        <dbReference type="ARBA" id="ARBA00023004"/>
    </source>
</evidence>
<accession>A0A8K0N5G0</accession>
<sequence length="331" mass="37859">MHFYFDSVPVIVASFVNMAKLILKTHDVTFCGQPKTTANRACSILKELSAILHMQSITLSKELIITLQALNHFYYLLLSNFSYIFGSSGRPVSLKDHLSNVSLNVISRMVLGKRYLDESEDEMVPPEEFKAMLDELFSLNGVMNIGDSIPWLDFLDLQGYIGRMKKVGKKFDRFLEHVVDEHNERWRREGEKFVAKDMVDVLLQLADDPTLEVKLERRGVKAFTQDLIAGGTESSAVTLEWAISELLKRPEICKTAELDWVIGRHRWVEEKELHHLPYIEAIIKEAMRMHPVAPMLVPRQCREDCDVAGYDIPAGTRLLVNVWTIGRDPTI</sequence>
<dbReference type="AlphaFoldDB" id="A0A8K0N5G0"/>
<reference evidence="6" key="2">
    <citation type="submission" date="2019-07" db="EMBL/GenBank/DDBJ databases">
        <authorList>
            <person name="Yang Y."/>
            <person name="Bocs S."/>
            <person name="Baudouin L."/>
        </authorList>
    </citation>
    <scope>NUCLEOTIDE SEQUENCE</scope>
    <source>
        <tissue evidence="6">Spear leaf of Hainan Tall coconut</tissue>
    </source>
</reference>
<keyword evidence="2" id="KW-0349">Heme</keyword>
<dbReference type="GO" id="GO:0020037">
    <property type="term" value="F:heme binding"/>
    <property type="evidence" value="ECO:0007669"/>
    <property type="project" value="InterPro"/>
</dbReference>